<keyword evidence="6" id="KW-0812">Transmembrane</keyword>
<feature type="region of interest" description="Disordered" evidence="5">
    <location>
        <begin position="221"/>
        <end position="248"/>
    </location>
</feature>
<dbReference type="GO" id="GO:0005886">
    <property type="term" value="C:plasma membrane"/>
    <property type="evidence" value="ECO:0007669"/>
    <property type="project" value="TreeGrafter"/>
</dbReference>
<dbReference type="InterPro" id="IPR029025">
    <property type="entry name" value="T3SS_substrate_exporter_C"/>
</dbReference>
<evidence type="ECO:0000256" key="2">
    <source>
        <dbReference type="ARBA" id="ARBA00021622"/>
    </source>
</evidence>
<evidence type="ECO:0000256" key="1">
    <source>
        <dbReference type="ARBA" id="ARBA00010690"/>
    </source>
</evidence>
<dbReference type="Pfam" id="PF01312">
    <property type="entry name" value="Bac_export_2"/>
    <property type="match status" value="1"/>
</dbReference>
<name>A0A1Q8SWX4_9GAMM</name>
<evidence type="ECO:0000313" key="8">
    <source>
        <dbReference type="Proteomes" id="UP000186878"/>
    </source>
</evidence>
<feature type="transmembrane region" description="Helical" evidence="6">
    <location>
        <begin position="149"/>
        <end position="168"/>
    </location>
</feature>
<proteinExistence type="inferred from homology"/>
<gene>
    <name evidence="7" type="ORF">BTW07_02560</name>
</gene>
<evidence type="ECO:0000256" key="5">
    <source>
        <dbReference type="SAM" id="MobiDB-lite"/>
    </source>
</evidence>
<dbReference type="RefSeq" id="WP_075568585.1">
    <property type="nucleotide sequence ID" value="NZ_MSDO01000002.1"/>
</dbReference>
<feature type="region of interest" description="Disordered" evidence="5">
    <location>
        <begin position="1"/>
        <end position="23"/>
    </location>
</feature>
<dbReference type="PANTHER" id="PTHR30531">
    <property type="entry name" value="FLAGELLAR BIOSYNTHETIC PROTEIN FLHB"/>
    <property type="match status" value="1"/>
</dbReference>
<accession>A0A1Q8SWX4</accession>
<feature type="transmembrane region" description="Helical" evidence="6">
    <location>
        <begin position="33"/>
        <end position="55"/>
    </location>
</feature>
<feature type="compositionally biased region" description="Basic and acidic residues" evidence="5">
    <location>
        <begin position="221"/>
        <end position="234"/>
    </location>
</feature>
<feature type="transmembrane region" description="Helical" evidence="6">
    <location>
        <begin position="86"/>
        <end position="109"/>
    </location>
</feature>
<keyword evidence="3" id="KW-0653">Protein transport</keyword>
<organism evidence="7 8">
    <name type="scientific">Salinicola socius</name>
    <dbReference type="NCBI Taxonomy" id="404433"/>
    <lineage>
        <taxon>Bacteria</taxon>
        <taxon>Pseudomonadati</taxon>
        <taxon>Pseudomonadota</taxon>
        <taxon>Gammaproteobacteria</taxon>
        <taxon>Oceanospirillales</taxon>
        <taxon>Halomonadaceae</taxon>
        <taxon>Salinicola</taxon>
    </lineage>
</organism>
<protein>
    <recommendedName>
        <fullName evidence="2">Flagellar biosynthetic protein FlhB</fullName>
    </recommendedName>
</protein>
<dbReference type="InterPro" id="IPR006135">
    <property type="entry name" value="T3SS_substrate_exporter"/>
</dbReference>
<keyword evidence="6" id="KW-0472">Membrane</keyword>
<feature type="compositionally biased region" description="Basic and acidic residues" evidence="5">
    <location>
        <begin position="1"/>
        <end position="10"/>
    </location>
</feature>
<dbReference type="EMBL" id="MSDO01000002">
    <property type="protein sequence ID" value="OLO05842.1"/>
    <property type="molecule type" value="Genomic_DNA"/>
</dbReference>
<keyword evidence="3" id="KW-0813">Transport</keyword>
<keyword evidence="8" id="KW-1185">Reference proteome</keyword>
<feature type="transmembrane region" description="Helical" evidence="6">
    <location>
        <begin position="188"/>
        <end position="210"/>
    </location>
</feature>
<keyword evidence="6" id="KW-1133">Transmembrane helix</keyword>
<evidence type="ECO:0000256" key="6">
    <source>
        <dbReference type="SAM" id="Phobius"/>
    </source>
</evidence>
<comment type="caution">
    <text evidence="7">The sequence shown here is derived from an EMBL/GenBank/DDBJ whole genome shotgun (WGS) entry which is preliminary data.</text>
</comment>
<evidence type="ECO:0000313" key="7">
    <source>
        <dbReference type="EMBL" id="OLO05842.1"/>
    </source>
</evidence>
<dbReference type="PANTHER" id="PTHR30531:SF12">
    <property type="entry name" value="FLAGELLAR BIOSYNTHETIC PROTEIN FLHB"/>
    <property type="match status" value="1"/>
</dbReference>
<dbReference type="Proteomes" id="UP000186878">
    <property type="component" value="Unassembled WGS sequence"/>
</dbReference>
<dbReference type="OrthoDB" id="9807950at2"/>
<evidence type="ECO:0000256" key="4">
    <source>
        <dbReference type="ARBA" id="ARBA00025078"/>
    </source>
</evidence>
<sequence length="349" mass="38542">MSDQPSEEKTLPPSTKKLRDARKKGQVSKSADLVTAMVLLACTLYIAVSASDIIARVRGLLDMTARLYTEPFDTLWPRLVAEAGEVLLLSVVPLVALTLLIIVLTNLVVSQGFVFATEPVLPKPEKIDPVQGFKRIFSVRGLTEFLKSLFKMVALGVALIVVYRLGLQSLMESSSCGFSCIQGTFIDLLQPLVITALIAFLLVGGFDVMLQRWLFRRDQRMTKTEQKRERKDQEGDPTMNQERRKRRREMHQLNAKVGVQHTSMMIGTEDGWLVGIRYVRGETPVPLVTCKANPQQAAGLLASADPRHIPRAPDAVLAQRIATRAGNGDPIPDGTFQSVADLLVAARLI</sequence>
<dbReference type="AlphaFoldDB" id="A0A1Q8SWX4"/>
<dbReference type="SUPFAM" id="SSF160544">
    <property type="entry name" value="EscU C-terminal domain-like"/>
    <property type="match status" value="1"/>
</dbReference>
<dbReference type="PRINTS" id="PR00950">
    <property type="entry name" value="TYPE3IMSPROT"/>
</dbReference>
<comment type="similarity">
    <text evidence="1">Belongs to the type III secretion exporter family.</text>
</comment>
<keyword evidence="3" id="KW-1006">Bacterial flagellum protein export</keyword>
<dbReference type="STRING" id="404433.BTW07_02560"/>
<dbReference type="Gene3D" id="3.40.1690.10">
    <property type="entry name" value="secretion proteins EscU"/>
    <property type="match status" value="1"/>
</dbReference>
<comment type="function">
    <text evidence="4">Required for formation of the rod structure in the basal body of the flagellar apparatus. Together with FliI and FliH, may constitute the export apparatus of flagellin.</text>
</comment>
<evidence type="ECO:0000256" key="3">
    <source>
        <dbReference type="ARBA" id="ARBA00023225"/>
    </source>
</evidence>
<reference evidence="7 8" key="1">
    <citation type="submission" date="2016-12" db="EMBL/GenBank/DDBJ databases">
        <title>Draft genome sequences of strains Salinicola socius SMB35, Salinicola sp. MH3R3-1 and Chromohalobacter sp. SMB17 from the Verkhnekamsk potash mining region of Russia.</title>
        <authorList>
            <person name="Mavrodi D.V."/>
            <person name="Olsson B.E."/>
            <person name="Korsakova E.S."/>
            <person name="Pyankova A."/>
            <person name="Mavrodi O.V."/>
            <person name="Plotnikova E.G."/>
        </authorList>
    </citation>
    <scope>NUCLEOTIDE SEQUENCE [LARGE SCALE GENOMIC DNA]</scope>
    <source>
        <strain evidence="7 8">SMB35</strain>
    </source>
</reference>
<dbReference type="GO" id="GO:0009306">
    <property type="term" value="P:protein secretion"/>
    <property type="evidence" value="ECO:0007669"/>
    <property type="project" value="InterPro"/>
</dbReference>